<proteinExistence type="predicted"/>
<dbReference type="Pfam" id="PF22535">
    <property type="entry name" value="DUF7003"/>
    <property type="match status" value="1"/>
</dbReference>
<protein>
    <submittedName>
        <fullName evidence="1">Uncharacterized protein</fullName>
    </submittedName>
</protein>
<dbReference type="EMBL" id="CP063687">
    <property type="protein sequence ID" value="QOY26875.1"/>
    <property type="molecule type" value="Genomic_DNA"/>
</dbReference>
<organism evidence="1 2">
    <name type="scientific">Bacillus velezensis</name>
    <dbReference type="NCBI Taxonomy" id="492670"/>
    <lineage>
        <taxon>Bacteria</taxon>
        <taxon>Bacillati</taxon>
        <taxon>Bacillota</taxon>
        <taxon>Bacilli</taxon>
        <taxon>Bacillales</taxon>
        <taxon>Bacillaceae</taxon>
        <taxon>Bacillus</taxon>
        <taxon>Bacillus amyloliquefaciens group</taxon>
    </lineage>
</organism>
<dbReference type="Proteomes" id="UP000587477">
    <property type="component" value="Chromosome"/>
</dbReference>
<dbReference type="RefSeq" id="WP_017418572.1">
    <property type="nucleotide sequence ID" value="NZ_AP024501.1"/>
</dbReference>
<reference evidence="2" key="1">
    <citation type="submission" date="2020-10" db="EMBL/GenBank/DDBJ databases">
        <title>Complete genome sequence of Bacillus velezensis NST6.</title>
        <authorList>
            <person name="Choi J."/>
        </authorList>
    </citation>
    <scope>NUCLEOTIDE SEQUENCE [LARGE SCALE GENOMIC DNA]</scope>
    <source>
        <strain evidence="2">NST6</strain>
    </source>
</reference>
<name>A0A1D9PQ64_BACVE</name>
<evidence type="ECO:0000313" key="1">
    <source>
        <dbReference type="EMBL" id="QOY26875.1"/>
    </source>
</evidence>
<dbReference type="InterPro" id="IPR054272">
    <property type="entry name" value="DUF7003"/>
</dbReference>
<gene>
    <name evidence="1" type="ORF">BACVE_001886</name>
</gene>
<sequence length="224" mass="26543">MIKSKEILSLLDDEFSELNRPIFEWRESNYVGSKCTLLRLNDDNWLLAIHCFEVDSKGPFLAIHTYSNCFSDNYKSIIIDDFALKTEAGEKITYRESDFQQLSEVVEIEIKESRYCVNIHQRNEFQKSTKERAWKTYFRNLFEDASFREALWIKPNKLLNILDLKSEAEGVFETEDWEYPDYLTDPSQLISFQSFAQYLEKGAGSVDLGEVNNNWREWEDYDIE</sequence>
<accession>A0A2D3DU30</accession>
<dbReference type="AlphaFoldDB" id="A0A1D9PQ64"/>
<evidence type="ECO:0000313" key="2">
    <source>
        <dbReference type="Proteomes" id="UP000587477"/>
    </source>
</evidence>
<accession>A0A1D9PQ64</accession>